<dbReference type="InterPro" id="IPR005532">
    <property type="entry name" value="SUMF_dom"/>
</dbReference>
<dbReference type="SUPFAM" id="SSF56436">
    <property type="entry name" value="C-type lectin-like"/>
    <property type="match status" value="1"/>
</dbReference>
<dbReference type="PANTHER" id="PTHR23150:SF19">
    <property type="entry name" value="FORMYLGLYCINE-GENERATING ENZYME"/>
    <property type="match status" value="1"/>
</dbReference>
<dbReference type="EMBL" id="CP042476">
    <property type="protein sequence ID" value="QED38128.1"/>
    <property type="molecule type" value="Genomic_DNA"/>
</dbReference>
<keyword evidence="3" id="KW-1185">Reference proteome</keyword>
<reference evidence="2 3" key="1">
    <citation type="submission" date="2019-08" db="EMBL/GenBank/DDBJ databases">
        <title>Antarcticibacterium arcticum sp. nov., a bacterium isolated from marine sediment of the Canadian Beaufort Sea.</title>
        <authorList>
            <person name="Lee Y.M."/>
            <person name="Baek K."/>
            <person name="Lee D.-H."/>
            <person name="Shin S.C."/>
            <person name="Jin Y.K."/>
            <person name="Park Y."/>
        </authorList>
    </citation>
    <scope>NUCLEOTIDE SEQUENCE [LARGE SCALE GENOMIC DNA]</scope>
    <source>
        <strain evidence="2 3">PAMC 28998</strain>
    </source>
</reference>
<dbReference type="Proteomes" id="UP000321954">
    <property type="component" value="Chromosome"/>
</dbReference>
<organism evidence="2 3">
    <name type="scientific">Antarcticibacterium arcticum</name>
    <dbReference type="NCBI Taxonomy" id="2585771"/>
    <lineage>
        <taxon>Bacteria</taxon>
        <taxon>Pseudomonadati</taxon>
        <taxon>Bacteroidota</taxon>
        <taxon>Flavobacteriia</taxon>
        <taxon>Flavobacteriales</taxon>
        <taxon>Flavobacteriaceae</taxon>
        <taxon>Antarcticibacterium</taxon>
    </lineage>
</organism>
<feature type="domain" description="Sulfatase-modifying factor enzyme-like" evidence="1">
    <location>
        <begin position="24"/>
        <end position="251"/>
    </location>
</feature>
<evidence type="ECO:0000259" key="1">
    <source>
        <dbReference type="Pfam" id="PF03781"/>
    </source>
</evidence>
<dbReference type="InterPro" id="IPR016187">
    <property type="entry name" value="CTDL_fold"/>
</dbReference>
<dbReference type="OrthoDB" id="9768004at2"/>
<dbReference type="Gene3D" id="3.90.1580.10">
    <property type="entry name" value="paralog of FGE (formylglycine-generating enzyme)"/>
    <property type="match status" value="1"/>
</dbReference>
<evidence type="ECO:0000313" key="3">
    <source>
        <dbReference type="Proteomes" id="UP000321954"/>
    </source>
</evidence>
<gene>
    <name evidence="2" type="ORF">FK178_10515</name>
</gene>
<dbReference type="AlphaFoldDB" id="A0A5B8YLM5"/>
<evidence type="ECO:0000313" key="2">
    <source>
        <dbReference type="EMBL" id="QED38128.1"/>
    </source>
</evidence>
<accession>A0A5B8YLM5</accession>
<sequence>MKTIGRLVIGILLTIHGQAYCQSATMVNIKGGEFIPLYGTKEAVKVNDFKMDVYPVTNKKFREFLQSNPQWKRSKVKKLFADESYLINWKDDDNFSTAQHPDSPVTNISWYAAKNYCECQGKRLPTVDEWEYAAMASKTKPDAREEVAYNQFILGWYETPNTFDKKIGSTFKNYWGVYDLHGLVWEWTLDFNSVLISGESRNDSTGDNNLFCGASAVGASDLMNYAAFMRYAFRGSVKASYSIKNLGFRCVQDVETTSL</sequence>
<dbReference type="InterPro" id="IPR042095">
    <property type="entry name" value="SUMF_sf"/>
</dbReference>
<name>A0A5B8YLM5_9FLAO</name>
<dbReference type="InterPro" id="IPR051043">
    <property type="entry name" value="Sulfatase_Mod_Factor_Kinase"/>
</dbReference>
<dbReference type="PANTHER" id="PTHR23150">
    <property type="entry name" value="SULFATASE MODIFYING FACTOR 1, 2"/>
    <property type="match status" value="1"/>
</dbReference>
<dbReference type="KEGG" id="anp:FK178_10515"/>
<proteinExistence type="predicted"/>
<dbReference type="Pfam" id="PF03781">
    <property type="entry name" value="FGE-sulfatase"/>
    <property type="match status" value="1"/>
</dbReference>
<dbReference type="RefSeq" id="WP_146834628.1">
    <property type="nucleotide sequence ID" value="NZ_CP042476.1"/>
</dbReference>
<protein>
    <submittedName>
        <fullName evidence="2">Formylglycine-generating enzyme family protein</fullName>
    </submittedName>
</protein>
<dbReference type="GO" id="GO:0120147">
    <property type="term" value="F:formylglycine-generating oxidase activity"/>
    <property type="evidence" value="ECO:0007669"/>
    <property type="project" value="TreeGrafter"/>
</dbReference>